<name>A0A1U7PTE0_9BACI</name>
<reference evidence="5" key="1">
    <citation type="submission" date="2017-01" db="EMBL/GenBank/DDBJ databases">
        <authorList>
            <person name="Varghese N."/>
            <person name="Submissions S."/>
        </authorList>
    </citation>
    <scope>NUCLEOTIDE SEQUENCE [LARGE SCALE GENOMIC DNA]</scope>
    <source>
        <strain evidence="5">MNA4</strain>
    </source>
</reference>
<dbReference type="PANTHER" id="PTHR30383">
    <property type="entry name" value="THIOESTERASE 1/PROTEASE 1/LYSOPHOSPHOLIPASE L1"/>
    <property type="match status" value="1"/>
</dbReference>
<feature type="compositionally biased region" description="Low complexity" evidence="1">
    <location>
        <begin position="318"/>
        <end position="328"/>
    </location>
</feature>
<organism evidence="4 5">
    <name type="scientific">Edaphobacillus lindanitolerans</name>
    <dbReference type="NCBI Taxonomy" id="550447"/>
    <lineage>
        <taxon>Bacteria</taxon>
        <taxon>Bacillati</taxon>
        <taxon>Bacillota</taxon>
        <taxon>Bacilli</taxon>
        <taxon>Bacillales</taxon>
        <taxon>Bacillaceae</taxon>
        <taxon>Edaphobacillus</taxon>
    </lineage>
</organism>
<feature type="domain" description="SGNH hydrolase-type esterase" evidence="3">
    <location>
        <begin position="31"/>
        <end position="228"/>
    </location>
</feature>
<feature type="compositionally biased region" description="Low complexity" evidence="1">
    <location>
        <begin position="343"/>
        <end position="354"/>
    </location>
</feature>
<accession>A0A1U7PTE0</accession>
<feature type="compositionally biased region" description="Basic and acidic residues" evidence="1">
    <location>
        <begin position="265"/>
        <end position="283"/>
    </location>
</feature>
<dbReference type="RefSeq" id="WP_076760016.1">
    <property type="nucleotide sequence ID" value="NZ_FTPL01000005.1"/>
</dbReference>
<sequence length="354" mass="38636">MKKIAAALLAVIFLIPAAGPASAARPVVYVALGDSLAAGQTPARAIDTGYSDLIAMKLKRYAGLAYYSKDLSFPGFTTAQVLDRVRSEESRQLLKQANLITISAGANDLLRLFRHDPVSGTLAFDQIPADYALNSVRNNMAKILGELKDRSPGAKVYVMGYYFPYPHVAEKMKPGTRAQLDRLNAILKKEAEAAGAVFVPVAERFEGKAAKALIPNPGDVHPSGEGYRQMANAFFDASPYRMSVTKWELPPPNPISFAEMRKRMDGKASGLDDRRASADRPSDDPQYNRTRGIHAILPETSGNPEVFSLGNFRARSFRSSEASCPSSEESFRLSEESFRLSEESCPTSEESSSE</sequence>
<dbReference type="AlphaFoldDB" id="A0A1U7PTE0"/>
<dbReference type="EMBL" id="FTPL01000005">
    <property type="protein sequence ID" value="SIT93100.1"/>
    <property type="molecule type" value="Genomic_DNA"/>
</dbReference>
<dbReference type="InterPro" id="IPR051532">
    <property type="entry name" value="Ester_Hydrolysis_Enzymes"/>
</dbReference>
<dbReference type="STRING" id="550447.SAMN05428946_2946"/>
<dbReference type="PANTHER" id="PTHR30383:SF5">
    <property type="entry name" value="SGNH HYDROLASE-TYPE ESTERASE DOMAIN-CONTAINING PROTEIN"/>
    <property type="match status" value="1"/>
</dbReference>
<dbReference type="InterPro" id="IPR013830">
    <property type="entry name" value="SGNH_hydro"/>
</dbReference>
<dbReference type="Proteomes" id="UP000187550">
    <property type="component" value="Unassembled WGS sequence"/>
</dbReference>
<dbReference type="SUPFAM" id="SSF52266">
    <property type="entry name" value="SGNH hydrolase"/>
    <property type="match status" value="1"/>
</dbReference>
<feature type="chain" id="PRO_5012798416" evidence="2">
    <location>
        <begin position="24"/>
        <end position="354"/>
    </location>
</feature>
<protein>
    <submittedName>
        <fullName evidence="4">Lysophospholipase L1</fullName>
    </submittedName>
</protein>
<keyword evidence="2" id="KW-0732">Signal</keyword>
<feature type="compositionally biased region" description="Basic and acidic residues" evidence="1">
    <location>
        <begin position="329"/>
        <end position="342"/>
    </location>
</feature>
<evidence type="ECO:0000313" key="4">
    <source>
        <dbReference type="EMBL" id="SIT93100.1"/>
    </source>
</evidence>
<dbReference type="OrthoDB" id="1815486at2"/>
<evidence type="ECO:0000256" key="1">
    <source>
        <dbReference type="SAM" id="MobiDB-lite"/>
    </source>
</evidence>
<feature type="region of interest" description="Disordered" evidence="1">
    <location>
        <begin position="265"/>
        <end position="289"/>
    </location>
</feature>
<gene>
    <name evidence="4" type="ORF">SAMN05428946_2946</name>
</gene>
<feature type="region of interest" description="Disordered" evidence="1">
    <location>
        <begin position="318"/>
        <end position="354"/>
    </location>
</feature>
<dbReference type="Pfam" id="PF13472">
    <property type="entry name" value="Lipase_GDSL_2"/>
    <property type="match status" value="1"/>
</dbReference>
<evidence type="ECO:0000313" key="5">
    <source>
        <dbReference type="Proteomes" id="UP000187550"/>
    </source>
</evidence>
<dbReference type="GO" id="GO:0004622">
    <property type="term" value="F:phosphatidylcholine lysophospholipase activity"/>
    <property type="evidence" value="ECO:0007669"/>
    <property type="project" value="TreeGrafter"/>
</dbReference>
<dbReference type="InterPro" id="IPR036514">
    <property type="entry name" value="SGNH_hydro_sf"/>
</dbReference>
<proteinExistence type="predicted"/>
<evidence type="ECO:0000256" key="2">
    <source>
        <dbReference type="SAM" id="SignalP"/>
    </source>
</evidence>
<dbReference type="Gene3D" id="3.40.50.1110">
    <property type="entry name" value="SGNH hydrolase"/>
    <property type="match status" value="1"/>
</dbReference>
<keyword evidence="5" id="KW-1185">Reference proteome</keyword>
<evidence type="ECO:0000259" key="3">
    <source>
        <dbReference type="Pfam" id="PF13472"/>
    </source>
</evidence>
<feature type="signal peptide" evidence="2">
    <location>
        <begin position="1"/>
        <end position="23"/>
    </location>
</feature>